<evidence type="ECO:0008006" key="4">
    <source>
        <dbReference type="Google" id="ProtNLM"/>
    </source>
</evidence>
<evidence type="ECO:0000313" key="2">
    <source>
        <dbReference type="EMBL" id="KAL1255814.1"/>
    </source>
</evidence>
<protein>
    <recommendedName>
        <fullName evidence="4">Secreted protein</fullName>
    </recommendedName>
</protein>
<name>A0ABR3LSE8_9TELE</name>
<accession>A0ABR3LSE8</accession>
<comment type="caution">
    <text evidence="2">The sequence shown here is derived from an EMBL/GenBank/DDBJ whole genome shotgun (WGS) entry which is preliminary data.</text>
</comment>
<dbReference type="EMBL" id="JAYMGO010000019">
    <property type="protein sequence ID" value="KAL1255814.1"/>
    <property type="molecule type" value="Genomic_DNA"/>
</dbReference>
<organism evidence="2 3">
    <name type="scientific">Cirrhinus molitorella</name>
    <name type="common">mud carp</name>
    <dbReference type="NCBI Taxonomy" id="172907"/>
    <lineage>
        <taxon>Eukaryota</taxon>
        <taxon>Metazoa</taxon>
        <taxon>Chordata</taxon>
        <taxon>Craniata</taxon>
        <taxon>Vertebrata</taxon>
        <taxon>Euteleostomi</taxon>
        <taxon>Actinopterygii</taxon>
        <taxon>Neopterygii</taxon>
        <taxon>Teleostei</taxon>
        <taxon>Ostariophysi</taxon>
        <taxon>Cypriniformes</taxon>
        <taxon>Cyprinidae</taxon>
        <taxon>Labeoninae</taxon>
        <taxon>Labeonini</taxon>
        <taxon>Cirrhinus</taxon>
    </lineage>
</organism>
<gene>
    <name evidence="2" type="ORF">QQF64_013875</name>
</gene>
<sequence>MKAVFFFVVCKAQVSLSSTTVYQKQIHKLQSFNIHRRPAHPHFSFMFTDSFWPCVDSGEGGSEKSSFSLSPRWVLCSHPVLIKRKWGHVCYLGSMKEQTSSPAVFHSLLSANSFIFPLPPCSVSLYFLISITEKLFPPPAHTQSDVSHNCAFRCGV</sequence>
<evidence type="ECO:0000313" key="3">
    <source>
        <dbReference type="Proteomes" id="UP001558613"/>
    </source>
</evidence>
<evidence type="ECO:0000256" key="1">
    <source>
        <dbReference type="SAM" id="SignalP"/>
    </source>
</evidence>
<feature type="chain" id="PRO_5045366469" description="Secreted protein" evidence="1">
    <location>
        <begin position="18"/>
        <end position="156"/>
    </location>
</feature>
<keyword evidence="3" id="KW-1185">Reference proteome</keyword>
<dbReference type="Proteomes" id="UP001558613">
    <property type="component" value="Unassembled WGS sequence"/>
</dbReference>
<feature type="signal peptide" evidence="1">
    <location>
        <begin position="1"/>
        <end position="17"/>
    </location>
</feature>
<keyword evidence="1" id="KW-0732">Signal</keyword>
<reference evidence="2 3" key="1">
    <citation type="submission" date="2023-09" db="EMBL/GenBank/DDBJ databases">
        <authorList>
            <person name="Wang M."/>
        </authorList>
    </citation>
    <scope>NUCLEOTIDE SEQUENCE [LARGE SCALE GENOMIC DNA]</scope>
    <source>
        <strain evidence="2">GT-2023</strain>
        <tissue evidence="2">Liver</tissue>
    </source>
</reference>
<proteinExistence type="predicted"/>